<name>Q5JT04_HUMAN</name>
<dbReference type="Antibodypedia" id="31602">
    <property type="antibodies" value="191 antibodies from 26 providers"/>
</dbReference>
<sequence>MWGFLKRPVVVTADINLSLVALTGMGLLSRLWRLTYPRAVVLFRRIRWQFFVEQNWSRIQ</sequence>
<feature type="transmembrane region" description="Helical" evidence="1">
    <location>
        <begin position="15"/>
        <end position="36"/>
    </location>
</feature>
<dbReference type="Proteomes" id="UP000005640">
    <property type="component" value="Chromosome 9"/>
</dbReference>
<dbReference type="ChiTaRS" id="POMT1">
    <property type="organism name" value="human"/>
</dbReference>
<dbReference type="HOGENOM" id="CLU_1690786_0_0_1"/>
<dbReference type="Bgee" id="ENSG00000130714">
    <property type="expression patterns" value="Expressed in right hemisphere of cerebellum and 178 other cell types or tissues"/>
</dbReference>
<accession>Q5JT04</accession>
<reference evidence="3 4" key="2">
    <citation type="journal article" date="2004" name="Nature">
        <title>DNA sequence and analysis of human chromosome 9.</title>
        <authorList>
            <person name="Humphray S.J."/>
            <person name="Oliver K."/>
            <person name="Hunt A.R."/>
            <person name="Plumb R.W."/>
            <person name="Loveland J.E."/>
            <person name="Howe K.L."/>
            <person name="Andrews T.D."/>
            <person name="Searle S."/>
            <person name="Hunt S.E."/>
            <person name="Scott C.E."/>
            <person name="Jones M.C."/>
            <person name="Ainscough R."/>
            <person name="Almeida J.P."/>
            <person name="Ambrose K.D."/>
            <person name="Ashwell R.I."/>
            <person name="Babbage A.K."/>
            <person name="Babbage S."/>
            <person name="Bagguley C.L."/>
            <person name="Bailey J."/>
            <person name="Banerjee R."/>
            <person name="Barker D.J."/>
            <person name="Barlow K.F."/>
            <person name="Bates K."/>
            <person name="Beasley H."/>
            <person name="Beasley O."/>
            <person name="Bird C.P."/>
            <person name="Bray-Allen S."/>
            <person name="Brown A.J."/>
            <person name="Brown J.Y."/>
            <person name="Burford D."/>
            <person name="Burrill W."/>
            <person name="Burton J."/>
            <person name="Carder C."/>
            <person name="Carter N.P."/>
            <person name="Chapman J.C."/>
            <person name="Chen Y."/>
            <person name="Clarke G."/>
            <person name="Clark S.Y."/>
            <person name="Clee C.M."/>
            <person name="Clegg S."/>
            <person name="Collier R.E."/>
            <person name="Corby N."/>
            <person name="Crosier M."/>
            <person name="Cummings A.T."/>
            <person name="Davies J."/>
            <person name="Dhami P."/>
            <person name="Dunn M."/>
            <person name="Dutta I."/>
            <person name="Dyer L.W."/>
            <person name="Earthrowl M.E."/>
            <person name="Faulkner L."/>
            <person name="Fleming C.J."/>
            <person name="Frankish A."/>
            <person name="Frankland J.A."/>
            <person name="French L."/>
            <person name="Fricker D.G."/>
            <person name="Garner P."/>
            <person name="Garnett J."/>
            <person name="Ghori J."/>
            <person name="Gilbert J.G."/>
            <person name="Glison C."/>
            <person name="Grafham D.V."/>
            <person name="Gribble S."/>
            <person name="Griffiths C."/>
            <person name="Griffiths-Jones S."/>
            <person name="Grocock R."/>
            <person name="Guy J."/>
            <person name="Hall R.E."/>
            <person name="Hammond S."/>
            <person name="Harley J.L."/>
            <person name="Harrison E.S."/>
            <person name="Hart E.A."/>
            <person name="Heath P.D."/>
            <person name="Henderson C.D."/>
            <person name="Hopkins B.L."/>
            <person name="Howard P.J."/>
            <person name="Howden P.J."/>
            <person name="Huckle E."/>
            <person name="Johnson C."/>
            <person name="Johnson D."/>
            <person name="Joy A.A."/>
            <person name="Kay M."/>
            <person name="Keenan S."/>
            <person name="Kershaw J.K."/>
            <person name="Kimberley A.M."/>
            <person name="King A."/>
            <person name="Knights A."/>
            <person name="Laird G.K."/>
            <person name="Langford C."/>
            <person name="Lawlor S."/>
            <person name="Leongamornlert D.A."/>
            <person name="Leversha M."/>
            <person name="Lloyd C."/>
            <person name="Lloyd D.M."/>
            <person name="Lovell J."/>
            <person name="Martin S."/>
            <person name="Mashreghi-Mohammadi M."/>
            <person name="Matthews L."/>
            <person name="McLaren S."/>
            <person name="McLay K.E."/>
            <person name="McMurray A."/>
            <person name="Milne S."/>
            <person name="Nickerson T."/>
            <person name="Nisbett J."/>
            <person name="Nordsiek G."/>
            <person name="Pearce A.V."/>
            <person name="Peck A.I."/>
            <person name="Porter K.M."/>
            <person name="Pandian R."/>
            <person name="Pelan S."/>
            <person name="Phillimore B."/>
            <person name="Povey S."/>
            <person name="Ramsey Y."/>
            <person name="Rand V."/>
            <person name="Scharfe M."/>
            <person name="Sehra H.K."/>
            <person name="Shownkeen R."/>
            <person name="Sims S.K."/>
            <person name="Skuce C.D."/>
            <person name="Smith M."/>
            <person name="Steward C.A."/>
            <person name="Swarbreck D."/>
            <person name="Sycamore N."/>
            <person name="Tester J."/>
            <person name="Thorpe A."/>
            <person name="Tracey A."/>
            <person name="Tromans A."/>
            <person name="Thomas D.W."/>
            <person name="Wall M."/>
            <person name="Wallis J.M."/>
            <person name="West A.P."/>
            <person name="Whitehead S.L."/>
            <person name="Willey D.L."/>
            <person name="Williams S.A."/>
            <person name="Wilming L."/>
            <person name="Wray P.W."/>
            <person name="Young L."/>
            <person name="Ashurst J.L."/>
            <person name="Coulson A."/>
            <person name="Blocker H."/>
            <person name="Durbin R."/>
            <person name="Sulston J.E."/>
            <person name="Hubbard T."/>
            <person name="Jackson M.J."/>
            <person name="Bentley D.R."/>
            <person name="Beck S."/>
            <person name="Rogers J."/>
            <person name="Dunham I."/>
        </authorList>
    </citation>
    <scope>NUCLEOTIDE SEQUENCE [LARGE SCALE GENOMIC DNA]</scope>
</reference>
<organism evidence="3 4">
    <name type="scientific">Homo sapiens</name>
    <name type="common">Human</name>
    <dbReference type="NCBI Taxonomy" id="9606"/>
    <lineage>
        <taxon>Eukaryota</taxon>
        <taxon>Metazoa</taxon>
        <taxon>Chordata</taxon>
        <taxon>Craniata</taxon>
        <taxon>Vertebrata</taxon>
        <taxon>Euteleostomi</taxon>
        <taxon>Mammalia</taxon>
        <taxon>Eutheria</taxon>
        <taxon>Euarchontoglires</taxon>
        <taxon>Primates</taxon>
        <taxon>Haplorrhini</taxon>
        <taxon>Catarrhini</taxon>
        <taxon>Hominidae</taxon>
        <taxon>Homo</taxon>
    </lineage>
</organism>
<dbReference type="VEuPathDB" id="HostDB:ENSG00000130714"/>
<evidence type="ECO:0000313" key="4">
    <source>
        <dbReference type="Proteomes" id="UP000005640"/>
    </source>
</evidence>
<dbReference type="EMBL" id="KX098451">
    <property type="protein sequence ID" value="APQ46216.1"/>
    <property type="molecule type" value="mRNA"/>
</dbReference>
<evidence type="ECO:0000313" key="2">
    <source>
        <dbReference type="EMBL" id="APQ46216.1"/>
    </source>
</evidence>
<dbReference type="ExpressionAtlas" id="Q5JT04">
    <property type="expression patterns" value="baseline and differential"/>
</dbReference>
<dbReference type="OrthoDB" id="292747at2759"/>
<dbReference type="GO" id="GO:0004169">
    <property type="term" value="F:dolichyl-phosphate-mannose-protein mannosyltransferase activity"/>
    <property type="evidence" value="ECO:0007669"/>
    <property type="project" value="UniProtKB-EC"/>
</dbReference>
<reference evidence="3" key="5">
    <citation type="submission" date="2025-05" db="UniProtKB">
        <authorList>
            <consortium name="Ensembl"/>
        </authorList>
    </citation>
    <scope>IDENTIFICATION</scope>
</reference>
<accession>A0A1L6C7Q4</accession>
<dbReference type="EC" id="2.4.1.109" evidence="2"/>
<dbReference type="ProteomicsDB" id="63188"/>
<keyword evidence="1" id="KW-0812">Transmembrane</keyword>
<keyword evidence="4" id="KW-1185">Reference proteome</keyword>
<keyword evidence="2" id="KW-0328">Glycosyltransferase</keyword>
<dbReference type="Ensembl" id="ENST00000678548.1">
    <property type="protein sequence ID" value="ENSP00000503934.1"/>
    <property type="gene ID" value="ENSG00000130714.19"/>
</dbReference>
<keyword evidence="2" id="KW-0808">Transferase</keyword>
<keyword evidence="1" id="KW-0472">Membrane</keyword>
<dbReference type="UCSC" id="uc064wqv.1">
    <property type="organism name" value="human"/>
</dbReference>
<reference evidence="3" key="3">
    <citation type="journal article" date="2004" name="Nature">
        <title>Finishing the euchromatic sequence of the human genome.</title>
        <authorList>
            <consortium name="International Human Genome Sequencing Consortium"/>
        </authorList>
    </citation>
    <scope>NUCLEOTIDE SEQUENCE [LARGE SCALE GENOMIC DNA]</scope>
</reference>
<dbReference type="Ensembl" id="ENST00000415075.6">
    <property type="protein sequence ID" value="ENSP00000405149.2"/>
    <property type="gene ID" value="ENSG00000130714.19"/>
</dbReference>
<dbReference type="GeneTree" id="ENSGT00940000158049"/>
<reference evidence="3" key="1">
    <citation type="journal article" date="2001" name="Nature">
        <title>Initial sequencing and analysis of the human genome.</title>
        <authorList>
            <consortium name="International Human Genome Sequencing Consortium"/>
            <person name="Lander E.S."/>
            <person name="Linton L.M."/>
            <person name="Birren B."/>
            <person name="Nusbaum C."/>
            <person name="Zody M.C."/>
            <person name="Baldwin J."/>
            <person name="Devon K."/>
            <person name="Dewar K."/>
            <person name="Doyle M."/>
            <person name="FitzHugh W."/>
            <person name="Funke R."/>
            <person name="Gage D."/>
            <person name="Harris K."/>
            <person name="Heaford A."/>
            <person name="Howland J."/>
            <person name="Kann L."/>
            <person name="Lehoczky J."/>
            <person name="LeVine R."/>
            <person name="McEwan P."/>
            <person name="McKernan K."/>
            <person name="Meldrim J."/>
            <person name="Mesirov J.P."/>
            <person name="Miranda C."/>
            <person name="Morris W."/>
            <person name="Naylor J."/>
            <person name="Raymond C."/>
            <person name="Rosetti M."/>
            <person name="Santos R."/>
            <person name="Sheridan A."/>
            <person name="Sougnez C."/>
            <person name="Stange-Thomann N."/>
            <person name="Stojanovic N."/>
            <person name="Subramanian A."/>
            <person name="Wyman D."/>
            <person name="Rogers J."/>
            <person name="Sulston J."/>
            <person name="Ainscough R."/>
            <person name="Beck S."/>
            <person name="Bentley D."/>
            <person name="Burton J."/>
            <person name="Clee C."/>
            <person name="Carter N."/>
            <person name="Coulson A."/>
            <person name="Deadman R."/>
            <person name="Deloukas P."/>
            <person name="Dunham A."/>
            <person name="Dunham I."/>
            <person name="Durbin R."/>
            <person name="French L."/>
            <person name="Grafham D."/>
            <person name="Gregory S."/>
            <person name="Hubbard T."/>
            <person name="Humphray S."/>
            <person name="Hunt A."/>
            <person name="Jones M."/>
            <person name="Lloyd C."/>
            <person name="McMurray A."/>
            <person name="Matthews L."/>
            <person name="Mercer S."/>
            <person name="Milne S."/>
            <person name="Mullikin J.C."/>
            <person name="Mungall A."/>
            <person name="Plumb R."/>
            <person name="Ross M."/>
            <person name="Shownkeen R."/>
            <person name="Sims S."/>
            <person name="Waterston R.H."/>
            <person name="Wilson R.K."/>
            <person name="Hillier L.W."/>
            <person name="McPherson J.D."/>
            <person name="Marra M.A."/>
            <person name="Mardis E.R."/>
            <person name="Fulton L.A."/>
            <person name="Chinwalla A.T."/>
            <person name="Pepin K.H."/>
            <person name="Gish W.R."/>
            <person name="Chissoe S.L."/>
            <person name="Wendl M.C."/>
            <person name="Delehaunty K.D."/>
            <person name="Miner T.L."/>
            <person name="Delehaunty A."/>
            <person name="Kramer J.B."/>
            <person name="Cook L.L."/>
            <person name="Fulton R.S."/>
            <person name="Johnson D.L."/>
            <person name="Minx P.J."/>
            <person name="Clifton S.W."/>
            <person name="Hawkins T."/>
            <person name="Branscomb E."/>
            <person name="Predki P."/>
            <person name="Richardson P."/>
            <person name="Wenning S."/>
            <person name="Slezak T."/>
            <person name="Doggett N."/>
            <person name="Cheng J.F."/>
            <person name="Olsen A."/>
            <person name="Lucas S."/>
            <person name="Elkin C."/>
            <person name="Uberbacher E."/>
            <person name="Frazier M."/>
            <person name="Gibbs R.A."/>
            <person name="Muzny D.M."/>
            <person name="Scherer S.E."/>
            <person name="Bouck J.B."/>
            <person name="Sodergren E.J."/>
            <person name="Worley K.C."/>
            <person name="Rives C.M."/>
            <person name="Gorrell J.H."/>
            <person name="Metzker M.L."/>
            <person name="Naylor S.L."/>
            <person name="Kucherlapati R.S."/>
            <person name="Nelson D.L."/>
            <person name="Weinstock G.M."/>
            <person name="Sakaki Y."/>
            <person name="Fujiyama A."/>
            <person name="Hattori M."/>
            <person name="Yada T."/>
            <person name="Toyoda A."/>
            <person name="Itoh T."/>
            <person name="Kawagoe C."/>
            <person name="Watanabe H."/>
            <person name="Totoki Y."/>
            <person name="Taylor T."/>
            <person name="Weissenbach J."/>
            <person name="Heilig R."/>
            <person name="Saurin W."/>
            <person name="Artiguenave F."/>
            <person name="Brottier P."/>
            <person name="Bruls T."/>
            <person name="Pelletier E."/>
            <person name="Robert C."/>
            <person name="Wincker P."/>
            <person name="Smith D.R."/>
            <person name="Doucette-Stamm L."/>
            <person name="Rubenfield M."/>
            <person name="Weinstock K."/>
            <person name="Lee H.M."/>
            <person name="Dubois J."/>
            <person name="Rosenthal A."/>
            <person name="Platzer M."/>
            <person name="Nyakatura G."/>
            <person name="Taudien S."/>
            <person name="Rump A."/>
            <person name="Yang H."/>
            <person name="Yu J."/>
            <person name="Wang J."/>
            <person name="Huang G."/>
            <person name="Gu J."/>
            <person name="Hood L."/>
            <person name="Rowen L."/>
            <person name="Madan A."/>
            <person name="Qin S."/>
            <person name="Davis R.W."/>
            <person name="Federspiel N.A."/>
            <person name="Abola A.P."/>
            <person name="Proctor M.J."/>
            <person name="Myers R.M."/>
            <person name="Schmutz J."/>
            <person name="Dickson M."/>
            <person name="Grimwood J."/>
            <person name="Cox D.R."/>
            <person name="Olson M.V."/>
            <person name="Kaul R."/>
            <person name="Raymond C."/>
            <person name="Shimizu N."/>
            <person name="Kawasaki K."/>
            <person name="Minoshima S."/>
            <person name="Evans G.A."/>
            <person name="Athanasiou M."/>
            <person name="Schultz R."/>
            <person name="Roe B.A."/>
            <person name="Chen F."/>
            <person name="Pan H."/>
            <person name="Ramser J."/>
            <person name="Lehrach H."/>
            <person name="Reinhardt R."/>
            <person name="McCombie W.R."/>
            <person name="de la Bastide M."/>
            <person name="Dedhia N."/>
            <person name="Blocker H."/>
            <person name="Hornischer K."/>
            <person name="Nordsiek G."/>
            <person name="Agarwala R."/>
            <person name="Aravind L."/>
            <person name="Bailey J.A."/>
            <person name="Bateman A."/>
            <person name="Batzoglou S."/>
            <person name="Birney E."/>
            <person name="Bork P."/>
            <person name="Brown D.G."/>
            <person name="Burge C.B."/>
            <person name="Cerutti L."/>
            <person name="Chen H.C."/>
            <person name="Church D."/>
            <person name="Clamp M."/>
            <person name="Copley R.R."/>
            <person name="Doerks T."/>
            <person name="Eddy S.R."/>
            <person name="Eichler E.E."/>
            <person name="Furey T.S."/>
            <person name="Galagan J."/>
            <person name="Gilbert J.G."/>
            <person name="Harmon C."/>
            <person name="Hayashizaki Y."/>
            <person name="Haussler D."/>
            <person name="Hermjakob H."/>
            <person name="Hokamp K."/>
            <person name="Jang W."/>
            <person name="Johnson L.S."/>
            <person name="Jones T.A."/>
            <person name="Kasif S."/>
            <person name="Kaspryzk A."/>
            <person name="Kennedy S."/>
            <person name="Kent W.J."/>
            <person name="Kitts P."/>
            <person name="Koonin E.V."/>
            <person name="Korf I."/>
            <person name="Kulp D."/>
            <person name="Lancet D."/>
            <person name="Lowe T.M."/>
            <person name="McLysaght A."/>
            <person name="Mikkelsen T."/>
            <person name="Moran J.V."/>
            <person name="Mulder N."/>
            <person name="Pollara V.J."/>
            <person name="Ponting C.P."/>
            <person name="Schuler G."/>
            <person name="Schultz J."/>
            <person name="Slater G."/>
            <person name="Smit A.F."/>
            <person name="Stupka E."/>
            <person name="Szustakowski J."/>
            <person name="Thierry-Mieg D."/>
            <person name="Thierry-Mieg J."/>
            <person name="Wagner L."/>
            <person name="Wallis J."/>
            <person name="Wheeler R."/>
            <person name="Williams A."/>
            <person name="Wolf Y.I."/>
            <person name="Wolfe K.H."/>
            <person name="Yang S.P."/>
            <person name="Yeh R.F."/>
            <person name="Collins F."/>
            <person name="Guyer M.S."/>
            <person name="Peterson J."/>
            <person name="Felsenfeld A."/>
            <person name="Wetterstrand K.A."/>
            <person name="Patrinos A."/>
            <person name="Morgan M.J."/>
            <person name="de Jong P."/>
            <person name="Catanese J.J."/>
            <person name="Osoegawa K."/>
            <person name="Shizuya H."/>
            <person name="Choi S."/>
            <person name="Chen Y.J."/>
        </authorList>
    </citation>
    <scope>NUCLEOTIDE SEQUENCE [LARGE SCALE GENOMIC DNA]</scope>
</reference>
<reference evidence="2" key="4">
    <citation type="submission" date="2016-04" db="EMBL/GenBank/DDBJ databases">
        <authorList>
            <person name="Evans L.H."/>
            <person name="Alamgir A."/>
            <person name="Owens N."/>
            <person name="Weber N.D."/>
            <person name="Virtaneva K."/>
            <person name="Barbian K."/>
            <person name="Babar A."/>
            <person name="Rosenke K."/>
        </authorList>
    </citation>
    <scope>NUCLEOTIDE SEQUENCE</scope>
    <source>
        <tissue evidence="2">Retina</tissue>
    </source>
</reference>
<dbReference type="HGNC" id="HGNC:9202">
    <property type="gene designation" value="POMT1"/>
</dbReference>
<evidence type="ECO:0000313" key="3">
    <source>
        <dbReference type="Ensembl" id="ENSP00000405149.2"/>
    </source>
</evidence>
<dbReference type="EMBL" id="AL358781">
    <property type="status" value="NOT_ANNOTATED_CDS"/>
    <property type="molecule type" value="Genomic_DNA"/>
</dbReference>
<keyword evidence="1" id="KW-1133">Transmembrane helix</keyword>
<evidence type="ECO:0000256" key="1">
    <source>
        <dbReference type="SAM" id="Phobius"/>
    </source>
</evidence>
<dbReference type="AlphaFoldDB" id="Q5JT04"/>
<protein>
    <submittedName>
        <fullName evidence="3">Protein O-mannosyltransferase 1</fullName>
    </submittedName>
    <submittedName>
        <fullName evidence="2">Truncated O-mannosyl-transferase 1 variant SV3DEL</fullName>
        <ecNumber evidence="2">2.4.1.109</ecNumber>
    </submittedName>
</protein>
<gene>
    <name evidence="2 3" type="primary">POMT1</name>
</gene>
<proteinExistence type="evidence at transcript level"/>
<dbReference type="OpenTargets" id="ENSG00000130714"/>